<dbReference type="InterPro" id="IPR036249">
    <property type="entry name" value="Thioredoxin-like_sf"/>
</dbReference>
<comment type="cofactor">
    <cofactor evidence="1">
        <name>FAD</name>
        <dbReference type="ChEBI" id="CHEBI:57692"/>
    </cofactor>
</comment>
<evidence type="ECO:0000256" key="1">
    <source>
        <dbReference type="ARBA" id="ARBA00001974"/>
    </source>
</evidence>
<keyword evidence="6" id="KW-0560">Oxidoreductase</keyword>
<dbReference type="InterPro" id="IPR050641">
    <property type="entry name" value="RIFMO-like"/>
</dbReference>
<keyword evidence="7" id="KW-1133">Transmembrane helix</keyword>
<evidence type="ECO:0000256" key="2">
    <source>
        <dbReference type="ARBA" id="ARBA00007801"/>
    </source>
</evidence>
<evidence type="ECO:0000256" key="3">
    <source>
        <dbReference type="ARBA" id="ARBA00010199"/>
    </source>
</evidence>
<proteinExistence type="inferred from homology"/>
<dbReference type="Gene3D" id="3.30.9.10">
    <property type="entry name" value="D-Amino Acid Oxidase, subunit A, domain 2"/>
    <property type="match status" value="1"/>
</dbReference>
<evidence type="ECO:0000313" key="10">
    <source>
        <dbReference type="EMBL" id="ELU41088.1"/>
    </source>
</evidence>
<dbReference type="GO" id="GO:0015297">
    <property type="term" value="F:antiporter activity"/>
    <property type="evidence" value="ECO:0007669"/>
    <property type="project" value="InterPro"/>
</dbReference>
<dbReference type="InterPro" id="IPR036188">
    <property type="entry name" value="FAD/NAD-bd_sf"/>
</dbReference>
<dbReference type="HOGENOM" id="CLU_278641_0_0_1"/>
<feature type="transmembrane region" description="Helical" evidence="7">
    <location>
        <begin position="843"/>
        <end position="862"/>
    </location>
</feature>
<gene>
    <name evidence="10" type="ORF">AG1IA_04881</name>
</gene>
<dbReference type="SUPFAM" id="SSF51905">
    <property type="entry name" value="FAD/NAD(P)-binding domain"/>
    <property type="match status" value="1"/>
</dbReference>
<comment type="similarity">
    <text evidence="2">Belongs to the PheA/TfdB FAD monooxygenase family.</text>
</comment>
<dbReference type="SUPFAM" id="SSF54373">
    <property type="entry name" value="FAD-linked reductases, C-terminal domain"/>
    <property type="match status" value="1"/>
</dbReference>
<dbReference type="OrthoDB" id="1716816at2759"/>
<protein>
    <submittedName>
        <fullName evidence="10">FAD binding domain-containing protein</fullName>
    </submittedName>
</protein>
<accession>L8WWC1</accession>
<comment type="similarity">
    <text evidence="3">Belongs to the multi antimicrobial extrusion (MATE) (TC 2.A.66.1) family.</text>
</comment>
<evidence type="ECO:0000256" key="4">
    <source>
        <dbReference type="ARBA" id="ARBA00022630"/>
    </source>
</evidence>
<dbReference type="GO" id="GO:0016020">
    <property type="term" value="C:membrane"/>
    <property type="evidence" value="ECO:0007669"/>
    <property type="project" value="InterPro"/>
</dbReference>
<evidence type="ECO:0000256" key="7">
    <source>
        <dbReference type="SAM" id="Phobius"/>
    </source>
</evidence>
<feature type="domain" description="FAD-binding" evidence="8">
    <location>
        <begin position="252"/>
        <end position="463"/>
    </location>
</feature>
<evidence type="ECO:0000256" key="6">
    <source>
        <dbReference type="ARBA" id="ARBA00023002"/>
    </source>
</evidence>
<dbReference type="PRINTS" id="PR00420">
    <property type="entry name" value="RNGMNOXGNASE"/>
</dbReference>
<feature type="transmembrane region" description="Helical" evidence="7">
    <location>
        <begin position="816"/>
        <end position="837"/>
    </location>
</feature>
<keyword evidence="7" id="KW-0472">Membrane</keyword>
<feature type="domain" description="FAD-binding" evidence="8">
    <location>
        <begin position="87"/>
        <end position="204"/>
    </location>
</feature>
<feature type="domain" description="Phenol hydroxylase-like C-terminal dimerisation" evidence="9">
    <location>
        <begin position="496"/>
        <end position="643"/>
    </location>
</feature>
<dbReference type="GO" id="GO:0016709">
    <property type="term" value="F:oxidoreductase activity, acting on paired donors, with incorporation or reduction of molecular oxygen, NAD(P)H as one donor, and incorporation of one atom of oxygen"/>
    <property type="evidence" value="ECO:0007669"/>
    <property type="project" value="UniProtKB-ARBA"/>
</dbReference>
<dbReference type="GO" id="GO:0042910">
    <property type="term" value="F:xenobiotic transmembrane transporter activity"/>
    <property type="evidence" value="ECO:0007669"/>
    <property type="project" value="InterPro"/>
</dbReference>
<evidence type="ECO:0000259" key="8">
    <source>
        <dbReference type="Pfam" id="PF01494"/>
    </source>
</evidence>
<dbReference type="InterPro" id="IPR038220">
    <property type="entry name" value="PHOX_C_sf"/>
</dbReference>
<dbReference type="STRING" id="983506.L8WWC1"/>
<dbReference type="PANTHER" id="PTHR43004">
    <property type="entry name" value="TRK SYSTEM POTASSIUM UPTAKE PROTEIN"/>
    <property type="match status" value="1"/>
</dbReference>
<keyword evidence="7" id="KW-0812">Transmembrane</keyword>
<dbReference type="InterPro" id="IPR002938">
    <property type="entry name" value="FAD-bd"/>
</dbReference>
<keyword evidence="11" id="KW-1185">Reference proteome</keyword>
<dbReference type="Pfam" id="PF01554">
    <property type="entry name" value="MatE"/>
    <property type="match status" value="2"/>
</dbReference>
<keyword evidence="4" id="KW-0285">Flavoprotein</keyword>
<evidence type="ECO:0000259" key="9">
    <source>
        <dbReference type="Pfam" id="PF07976"/>
    </source>
</evidence>
<dbReference type="AlphaFoldDB" id="L8WWC1"/>
<dbReference type="Gene3D" id="3.50.50.60">
    <property type="entry name" value="FAD/NAD(P)-binding domain"/>
    <property type="match status" value="1"/>
</dbReference>
<dbReference type="PANTHER" id="PTHR43004:SF19">
    <property type="entry name" value="BINDING MONOOXYGENASE, PUTATIVE (JCVI)-RELATED"/>
    <property type="match status" value="1"/>
</dbReference>
<comment type="caution">
    <text evidence="10">The sequence shown here is derived from an EMBL/GenBank/DDBJ whole genome shotgun (WGS) entry which is preliminary data.</text>
</comment>
<evidence type="ECO:0000313" key="11">
    <source>
        <dbReference type="Proteomes" id="UP000011668"/>
    </source>
</evidence>
<sequence length="1134" mass="125282">MQWPYWIESSFYANRRHELFIIGCTQRLRVDQKALTLSRTDVCDFLVPARDAGMPEGGSVVRASNPFLSLLHLQLDSSSLAMSFTTVDVLIVGAGPAGLMCAYSLSQAGLHVRIIDKKTERLQKGQGDVLQTRGLEIIDSLGLSSQILQEAQRCVHTATYASSPTSNGEISLVSRKSVVQGVDSNMVFMGLYAQSSVEGILRQVLASGRKNIPSATFVPESQPLSPFRKVEVEQGVFPVEMKVADDGGDYPVTACLQHPDGKTETVKAKYLLGCDGAHSWVRTQLGIEMVGETSDQVWGVVDAYIDTDFPDVRALTVFDNNENDMVRFTIQVSESDVSVNSETGRIDRTKIGVERILKLVKGLMKPYRVDFKRVDWSGVYVIGQRLASRYQDQSGRIFILGDACELANHFPPVGNLELRMNAAISDAHNLSWKLVHVLKGWGAPELLHTYESERRDFAVKLIELHERIAEVMSGKVKGTSSEIIYIFDVTDIDHDVIIRTADFRPFSTLDLCKSDNMYKIIVLTGDAKDTTRREKLEEVGKTLKQWRLQRPNMFQVYTIMAKKKENGNYTDVPDILRPYWDTVFLDDISYAEHEGGGKAYQSFGVGPEGCLVLVRPDGHVAALASLEESQILQALCSFHAPHMVMSISPPLMSTEVAPLLPTLSEQPNQSAWFRIKQCTNEARCRKRAQILEYSLILVSAVSLGHVSTEALAASSLSSITATVTGLSVVHGFASALDSLLPQAWTSDHPENVGLWAQRMVIVMLINTLVSTHMVLVTKNAGLTFSYQPITAIWLNAENILLLLGQEEKIAHLAGLYLGWFTLTLPGLIIGVVTRFIGAPIASSISFTLSAAIYVGYACVFVPKKAWHPIGRQSFRGLGTLYSLGLSGTGQIATEWWSWEFLAVVALMSFVRFGATSLAAQSVLLVSASVAFQTPYSLGVSVAVRVGNLLGSGDSRKAKVAAETGIGLSIITALTMRYTPFLSLFVNLTEKLIQHYHHGASWIMVLHVQQRCGGRKTCDQGLTVACHVSEPLAGWGWAPWSISRLITALVSVWLQRKIENDLFSDLELYVRFRYSSRFIFGLLERPGIARPMDWNHSSDFLCCKRIGICSVPNILAEGGRERLATFEARTKRPNI</sequence>
<dbReference type="Proteomes" id="UP000011668">
    <property type="component" value="Unassembled WGS sequence"/>
</dbReference>
<name>L8WWC1_THACA</name>
<dbReference type="Pfam" id="PF01494">
    <property type="entry name" value="FAD_binding_3"/>
    <property type="match status" value="2"/>
</dbReference>
<dbReference type="Pfam" id="PF07976">
    <property type="entry name" value="Phe_hydrox_dim"/>
    <property type="match status" value="1"/>
</dbReference>
<dbReference type="InterPro" id="IPR012941">
    <property type="entry name" value="Phe_hydrox_C_dim_dom"/>
</dbReference>
<dbReference type="SUPFAM" id="SSF52833">
    <property type="entry name" value="Thioredoxin-like"/>
    <property type="match status" value="1"/>
</dbReference>
<dbReference type="Gene3D" id="3.40.30.20">
    <property type="match status" value="1"/>
</dbReference>
<dbReference type="GO" id="GO:0071949">
    <property type="term" value="F:FAD binding"/>
    <property type="evidence" value="ECO:0007669"/>
    <property type="project" value="InterPro"/>
</dbReference>
<feature type="transmembrane region" description="Helical" evidence="7">
    <location>
        <begin position="898"/>
        <end position="919"/>
    </location>
</feature>
<keyword evidence="5" id="KW-0274">FAD</keyword>
<evidence type="ECO:0000256" key="5">
    <source>
        <dbReference type="ARBA" id="ARBA00022827"/>
    </source>
</evidence>
<organism evidence="10 11">
    <name type="scientific">Thanatephorus cucumeris (strain AG1-IA)</name>
    <name type="common">Rice sheath blight fungus</name>
    <name type="synonym">Rhizoctonia solani</name>
    <dbReference type="NCBI Taxonomy" id="983506"/>
    <lineage>
        <taxon>Eukaryota</taxon>
        <taxon>Fungi</taxon>
        <taxon>Dikarya</taxon>
        <taxon>Basidiomycota</taxon>
        <taxon>Agaricomycotina</taxon>
        <taxon>Agaricomycetes</taxon>
        <taxon>Cantharellales</taxon>
        <taxon>Ceratobasidiaceae</taxon>
        <taxon>Rhizoctonia</taxon>
        <taxon>Rhizoctonia solani AG-1</taxon>
    </lineage>
</organism>
<dbReference type="EMBL" id="AFRT01001138">
    <property type="protein sequence ID" value="ELU41088.1"/>
    <property type="molecule type" value="Genomic_DNA"/>
</dbReference>
<dbReference type="InterPro" id="IPR002528">
    <property type="entry name" value="MATE_fam"/>
</dbReference>
<reference evidence="10 11" key="1">
    <citation type="journal article" date="2013" name="Nat. Commun.">
        <title>The evolution and pathogenic mechanisms of the rice sheath blight pathogen.</title>
        <authorList>
            <person name="Zheng A."/>
            <person name="Lin R."/>
            <person name="Xu L."/>
            <person name="Qin P."/>
            <person name="Tang C."/>
            <person name="Ai P."/>
            <person name="Zhang D."/>
            <person name="Liu Y."/>
            <person name="Sun Z."/>
            <person name="Feng H."/>
            <person name="Wang Y."/>
            <person name="Chen Y."/>
            <person name="Liang X."/>
            <person name="Fu R."/>
            <person name="Li Q."/>
            <person name="Zhang J."/>
            <person name="Yu X."/>
            <person name="Xie Z."/>
            <person name="Ding L."/>
            <person name="Guan P."/>
            <person name="Tang J."/>
            <person name="Liang Y."/>
            <person name="Wang S."/>
            <person name="Deng Q."/>
            <person name="Li S."/>
            <person name="Zhu J."/>
            <person name="Wang L."/>
            <person name="Liu H."/>
            <person name="Li P."/>
        </authorList>
    </citation>
    <scope>NUCLEOTIDE SEQUENCE [LARGE SCALE GENOMIC DNA]</scope>
    <source>
        <strain evidence="11">AG-1 IA</strain>
    </source>
</reference>